<reference evidence="2 3" key="1">
    <citation type="submission" date="2019-06" db="EMBL/GenBank/DDBJ databases">
        <title>Whole genome shotgun sequence of Nitrobacter winogradskyi NBRC 14297.</title>
        <authorList>
            <person name="Hosoyama A."/>
            <person name="Uohara A."/>
            <person name="Ohji S."/>
            <person name="Ichikawa N."/>
        </authorList>
    </citation>
    <scope>NUCLEOTIDE SEQUENCE [LARGE SCALE GENOMIC DNA]</scope>
    <source>
        <strain evidence="2 3">NBRC 14297</strain>
    </source>
</reference>
<accession>A0A4Y3WIY8</accession>
<comment type="caution">
    <text evidence="2">The sequence shown here is derived from an EMBL/GenBank/DDBJ whole genome shotgun (WGS) entry which is preliminary data.</text>
</comment>
<dbReference type="InterPro" id="IPR011600">
    <property type="entry name" value="Pept_C14_caspase"/>
</dbReference>
<dbReference type="OrthoDB" id="9812126at2"/>
<dbReference type="GO" id="GO:0006508">
    <property type="term" value="P:proteolysis"/>
    <property type="evidence" value="ECO:0007669"/>
    <property type="project" value="InterPro"/>
</dbReference>
<evidence type="ECO:0000259" key="1">
    <source>
        <dbReference type="Pfam" id="PF00656"/>
    </source>
</evidence>
<feature type="domain" description="Peptidase C14 caspase" evidence="1">
    <location>
        <begin position="3"/>
        <end position="218"/>
    </location>
</feature>
<gene>
    <name evidence="2" type="ORF">NWI01_32080</name>
</gene>
<evidence type="ECO:0000313" key="2">
    <source>
        <dbReference type="EMBL" id="GEC17316.1"/>
    </source>
</evidence>
<dbReference type="GO" id="GO:0004197">
    <property type="term" value="F:cysteine-type endopeptidase activity"/>
    <property type="evidence" value="ECO:0007669"/>
    <property type="project" value="InterPro"/>
</dbReference>
<dbReference type="Gene3D" id="3.40.50.1460">
    <property type="match status" value="1"/>
</dbReference>
<organism evidence="2 3">
    <name type="scientific">Nitrobacter winogradskyi</name>
    <name type="common">Nitrobacter agilis</name>
    <dbReference type="NCBI Taxonomy" id="913"/>
    <lineage>
        <taxon>Bacteria</taxon>
        <taxon>Pseudomonadati</taxon>
        <taxon>Pseudomonadota</taxon>
        <taxon>Alphaproteobacteria</taxon>
        <taxon>Hyphomicrobiales</taxon>
        <taxon>Nitrobacteraceae</taxon>
        <taxon>Nitrobacter</taxon>
    </lineage>
</organism>
<evidence type="ECO:0000313" key="3">
    <source>
        <dbReference type="Proteomes" id="UP000318825"/>
    </source>
</evidence>
<dbReference type="EMBL" id="BJNF01000101">
    <property type="protein sequence ID" value="GEC17316.1"/>
    <property type="molecule type" value="Genomic_DNA"/>
</dbReference>
<dbReference type="AlphaFoldDB" id="A0A4Y3WIY8"/>
<dbReference type="RefSeq" id="WP_141385048.1">
    <property type="nucleotide sequence ID" value="NZ_BJNF01000101.1"/>
</dbReference>
<protein>
    <recommendedName>
        <fullName evidence="1">Peptidase C14 caspase domain-containing protein</fullName>
    </recommendedName>
</protein>
<dbReference type="Pfam" id="PF00656">
    <property type="entry name" value="Peptidase_C14"/>
    <property type="match status" value="1"/>
</dbReference>
<dbReference type="SUPFAM" id="SSF52129">
    <property type="entry name" value="Caspase-like"/>
    <property type="match status" value="1"/>
</dbReference>
<sequence>MSRRALLVGINQYDHVSSLGACVADVQAIDELISFHANQSRNFDTRLLTSPGIKPVTRATLRAAWDDLFTGFNGDVLFYFSGHGATTSTGAYLVTQEGTSGDPGLAMDDLVNLANKSNARTVLLIIDCCFSGSTGNLNPFQNGGMEKTLLREGVTILAASRSNELSMEVNGHGVFTNLILGALRGGAADVRGRVSAASIYAYAEAALGAWDQRPMYKSHAAHLEPVRLCDPKVDDNTLRELVIYFPTADHEFQLDPTFEETNLKAAKPENVAIFKKLKQYQIAGLVRPKVGTDLYWSAERSGFVLLTDLGKFYLQLVQLGRL</sequence>
<dbReference type="Proteomes" id="UP000318825">
    <property type="component" value="Unassembled WGS sequence"/>
</dbReference>
<proteinExistence type="predicted"/>
<dbReference type="InterPro" id="IPR029030">
    <property type="entry name" value="Caspase-like_dom_sf"/>
</dbReference>
<name>A0A4Y3WIY8_NITWI</name>